<dbReference type="OrthoDB" id="9797755at2"/>
<evidence type="ECO:0000313" key="2">
    <source>
        <dbReference type="Proteomes" id="UP000318801"/>
    </source>
</evidence>
<proteinExistence type="predicted"/>
<dbReference type="GO" id="GO:0016787">
    <property type="term" value="F:hydrolase activity"/>
    <property type="evidence" value="ECO:0007669"/>
    <property type="project" value="UniProtKB-KW"/>
</dbReference>
<dbReference type="Pfam" id="PF05990">
    <property type="entry name" value="DUF900"/>
    <property type="match status" value="1"/>
</dbReference>
<protein>
    <submittedName>
        <fullName evidence="1">Alpha/beta fold hydrolase</fullName>
    </submittedName>
</protein>
<dbReference type="EMBL" id="VHLG01000001">
    <property type="protein sequence ID" value="TPW33360.1"/>
    <property type="molecule type" value="Genomic_DNA"/>
</dbReference>
<gene>
    <name evidence="1" type="ORF">FJU08_02015</name>
</gene>
<dbReference type="PANTHER" id="PTHR36513">
    <property type="entry name" value="ABC TRANSMEMBRANE TYPE-1 DOMAIN-CONTAINING PROTEIN"/>
    <property type="match status" value="1"/>
</dbReference>
<sequence>MIDMVRATAQSPFKASCQVVRFAVLFRFSLLVAALLLIAACAPRPGSNILYPNPQAASSKRTVTVYVATSREQAVSAIDGFTAERADQLSYAEFVISIPPGHTDGEIEWPHSAKPDPDKVFTVISHTILSKNTFDSRINAQARSKNSNGKVALFVHGFNVSFQEGLFRLAQVSTDSDISGVPVFFSWPSQARLLDYATDKDSATFSRDGLTDVLDQLTGLSAVRSVMLFGHSMGGWLSMEALRQMALEGNHKSMKKLNVILASPDIDEDVFNAQLDVIGPLDPPLLVLVSGDDHALQASRFIQGNRQRAGQLDITDPDVVAKAKEENVLLLDISSVQSRDPLNHSRYADLASLYAELEDENDMDSQFRQTGALIFDAVGNTLSAPFNMAGAALDN</sequence>
<dbReference type="InterPro" id="IPR014586">
    <property type="entry name" value="UCP033909"/>
</dbReference>
<dbReference type="PANTHER" id="PTHR36513:SF1">
    <property type="entry name" value="TRANSMEMBRANE PROTEIN"/>
    <property type="match status" value="1"/>
</dbReference>
<accession>A0A506UJ65</accession>
<organism evidence="1 2">
    <name type="scientific">Martelella alba</name>
    <dbReference type="NCBI Taxonomy" id="2590451"/>
    <lineage>
        <taxon>Bacteria</taxon>
        <taxon>Pseudomonadati</taxon>
        <taxon>Pseudomonadota</taxon>
        <taxon>Alphaproteobacteria</taxon>
        <taxon>Hyphomicrobiales</taxon>
        <taxon>Aurantimonadaceae</taxon>
        <taxon>Martelella</taxon>
    </lineage>
</organism>
<dbReference type="SUPFAM" id="SSF53474">
    <property type="entry name" value="alpha/beta-Hydrolases"/>
    <property type="match status" value="1"/>
</dbReference>
<dbReference type="Gene3D" id="3.40.50.1820">
    <property type="entry name" value="alpha/beta hydrolase"/>
    <property type="match status" value="1"/>
</dbReference>
<dbReference type="InterPro" id="IPR010297">
    <property type="entry name" value="DUF900_hydrolase"/>
</dbReference>
<dbReference type="InterPro" id="IPR029058">
    <property type="entry name" value="AB_hydrolase_fold"/>
</dbReference>
<reference evidence="1 2" key="1">
    <citation type="submission" date="2019-06" db="EMBL/GenBank/DDBJ databases">
        <authorList>
            <person name="Li M."/>
        </authorList>
    </citation>
    <scope>NUCLEOTIDE SEQUENCE [LARGE SCALE GENOMIC DNA]</scope>
    <source>
        <strain evidence="1 2">BGMRC2036</strain>
    </source>
</reference>
<keyword evidence="2" id="KW-1185">Reference proteome</keyword>
<evidence type="ECO:0000313" key="1">
    <source>
        <dbReference type="EMBL" id="TPW33360.1"/>
    </source>
</evidence>
<comment type="caution">
    <text evidence="1">The sequence shown here is derived from an EMBL/GenBank/DDBJ whole genome shotgun (WGS) entry which is preliminary data.</text>
</comment>
<name>A0A506UJ65_9HYPH</name>
<dbReference type="AlphaFoldDB" id="A0A506UJ65"/>
<keyword evidence="1" id="KW-0378">Hydrolase</keyword>
<dbReference type="Proteomes" id="UP000318801">
    <property type="component" value="Unassembled WGS sequence"/>
</dbReference>
<dbReference type="PIRSF" id="PIRSF033909">
    <property type="entry name" value="UCP033909"/>
    <property type="match status" value="1"/>
</dbReference>